<name>A0AAE1PEM7_9EUCA</name>
<keyword evidence="2" id="KW-1185">Reference proteome</keyword>
<dbReference type="AlphaFoldDB" id="A0AAE1PEM7"/>
<dbReference type="Proteomes" id="UP001292094">
    <property type="component" value="Unassembled WGS sequence"/>
</dbReference>
<comment type="caution">
    <text evidence="1">The sequence shown here is derived from an EMBL/GenBank/DDBJ whole genome shotgun (WGS) entry which is preliminary data.</text>
</comment>
<organism evidence="1 2">
    <name type="scientific">Petrolisthes manimaculis</name>
    <dbReference type="NCBI Taxonomy" id="1843537"/>
    <lineage>
        <taxon>Eukaryota</taxon>
        <taxon>Metazoa</taxon>
        <taxon>Ecdysozoa</taxon>
        <taxon>Arthropoda</taxon>
        <taxon>Crustacea</taxon>
        <taxon>Multicrustacea</taxon>
        <taxon>Malacostraca</taxon>
        <taxon>Eumalacostraca</taxon>
        <taxon>Eucarida</taxon>
        <taxon>Decapoda</taxon>
        <taxon>Pleocyemata</taxon>
        <taxon>Anomura</taxon>
        <taxon>Galatheoidea</taxon>
        <taxon>Porcellanidae</taxon>
        <taxon>Petrolisthes</taxon>
    </lineage>
</organism>
<sequence>MRVGGLGKDGDTCEGLGVKGAELAVKSLQMKSLLPASHVVVLALSDVPSQPRPEPRALMPGHQLISGSDVHSASLARRSLFSHSASRHQIVLSSLGRWQATYFRSL</sequence>
<protein>
    <submittedName>
        <fullName evidence="1">Uncharacterized protein</fullName>
    </submittedName>
</protein>
<accession>A0AAE1PEM7</accession>
<gene>
    <name evidence="1" type="ORF">Pmani_021517</name>
</gene>
<dbReference type="EMBL" id="JAWZYT010002102">
    <property type="protein sequence ID" value="KAK4306683.1"/>
    <property type="molecule type" value="Genomic_DNA"/>
</dbReference>
<proteinExistence type="predicted"/>
<evidence type="ECO:0000313" key="1">
    <source>
        <dbReference type="EMBL" id="KAK4306683.1"/>
    </source>
</evidence>
<reference evidence="1" key="1">
    <citation type="submission" date="2023-11" db="EMBL/GenBank/DDBJ databases">
        <title>Genome assemblies of two species of porcelain crab, Petrolisthes cinctipes and Petrolisthes manimaculis (Anomura: Porcellanidae).</title>
        <authorList>
            <person name="Angst P."/>
        </authorList>
    </citation>
    <scope>NUCLEOTIDE SEQUENCE</scope>
    <source>
        <strain evidence="1">PB745_02</strain>
        <tissue evidence="1">Gill</tissue>
    </source>
</reference>
<evidence type="ECO:0000313" key="2">
    <source>
        <dbReference type="Proteomes" id="UP001292094"/>
    </source>
</evidence>